<feature type="region of interest" description="Disordered" evidence="1">
    <location>
        <begin position="321"/>
        <end position="351"/>
    </location>
</feature>
<dbReference type="STRING" id="31234.E3LYQ0"/>
<gene>
    <name evidence="2" type="ORF">CRE_04686</name>
</gene>
<feature type="compositionally biased region" description="Basic and acidic residues" evidence="1">
    <location>
        <begin position="10"/>
        <end position="43"/>
    </location>
</feature>
<name>E3LYQ0_CAERE</name>
<feature type="region of interest" description="Disordered" evidence="1">
    <location>
        <begin position="422"/>
        <end position="455"/>
    </location>
</feature>
<feature type="region of interest" description="Disordered" evidence="1">
    <location>
        <begin position="495"/>
        <end position="525"/>
    </location>
</feature>
<dbReference type="FunCoup" id="E3LYQ0">
    <property type="interactions" value="1755"/>
</dbReference>
<organism evidence="3">
    <name type="scientific">Caenorhabditis remanei</name>
    <name type="common">Caenorhabditis vulgaris</name>
    <dbReference type="NCBI Taxonomy" id="31234"/>
    <lineage>
        <taxon>Eukaryota</taxon>
        <taxon>Metazoa</taxon>
        <taxon>Ecdysozoa</taxon>
        <taxon>Nematoda</taxon>
        <taxon>Chromadorea</taxon>
        <taxon>Rhabditida</taxon>
        <taxon>Rhabditina</taxon>
        <taxon>Rhabditomorpha</taxon>
        <taxon>Rhabditoidea</taxon>
        <taxon>Rhabditidae</taxon>
        <taxon>Peloderinae</taxon>
        <taxon>Caenorhabditis</taxon>
    </lineage>
</organism>
<feature type="compositionally biased region" description="Polar residues" evidence="1">
    <location>
        <begin position="438"/>
        <end position="455"/>
    </location>
</feature>
<dbReference type="OrthoDB" id="5861630at2759"/>
<dbReference type="GO" id="GO:0005634">
    <property type="term" value="C:nucleus"/>
    <property type="evidence" value="ECO:0007669"/>
    <property type="project" value="EnsemblMetazoa"/>
</dbReference>
<feature type="compositionally biased region" description="Polar residues" evidence="1">
    <location>
        <begin position="503"/>
        <end position="513"/>
    </location>
</feature>
<evidence type="ECO:0000313" key="2">
    <source>
        <dbReference type="EMBL" id="EFO86587.1"/>
    </source>
</evidence>
<feature type="compositionally biased region" description="Basic and acidic residues" evidence="1">
    <location>
        <begin position="515"/>
        <end position="525"/>
    </location>
</feature>
<sequence>MSVPKKRKSDVHIDSCARDDSDHQTKKDKHWFEEAEQNGENRRGSIFKGIFKKMKSSASLKSSNKGTSSSKLETLANETQLSINSESSVTSVESGPSSLVPNIAKNAVLRTFVNRESFTPVPPSNEVEPTDPFLLPTVGGSKQESTSRMEDSISVRSVAEMVNLHSCTSQISSHMSVDTIGSNHTIDEDSVSIGSASAFCTPSRNSLQRNGLRASSRSVSGIDGDDDMPPALFRSLCNSAVRRVPNSKLLENGNNQMRRSMRMTIQKRNLSTKSMEDVPEEEEATGVISTAVIRMSAPIAEEECEEQFGGAKEFFDSNITSHDESADEGTASISRLSTASESRASTGGTSLVRGRKSSIFRKFFNGKDKERRLSEVFHNAEPSTSTERRGSILSFTNDCSFAGGMPSASVSASVGNVSISSVASSESVQKPKMRKKNPSTSNLTQRLSSVFRRSSSTANKDDDFFCPSTQSTRRNTLTGYSSISSGIGSIASGVSDQGYGTIGSRNGHSISRNGSKRDDENKRERSRRLIDRIIISDIPASDLLKIKLEQIRRKDRDDSDEMFETQMKGSTSLNSFSQSEYLNFDVVAVDLKHDGTPFSSTAASYVDEKIIKMVKEDMHSNFRPDRCGSVTDCEPNLVYVQPEHPQILRGPNDSIASNSDPSSELLRNVRNGLHNSIEEWKKISSTRESSTMLIYPTFCQSEEEWDSQATIDAIFMMLDSILQNVRRWRPNGKCILAGLTPSNVSLLREKYDKLKESVEQTERDGPGSSFEDVDIQSISSTSTVFGKHM</sequence>
<dbReference type="AlphaFoldDB" id="E3LYQ0"/>
<evidence type="ECO:0000313" key="3">
    <source>
        <dbReference type="Proteomes" id="UP000008281"/>
    </source>
</evidence>
<dbReference type="InParanoid" id="E3LYQ0"/>
<dbReference type="Proteomes" id="UP000008281">
    <property type="component" value="Unassembled WGS sequence"/>
</dbReference>
<keyword evidence="3" id="KW-1185">Reference proteome</keyword>
<dbReference type="EMBL" id="DS268419">
    <property type="protein sequence ID" value="EFO86587.1"/>
    <property type="molecule type" value="Genomic_DNA"/>
</dbReference>
<reference evidence="2" key="1">
    <citation type="submission" date="2007-07" db="EMBL/GenBank/DDBJ databases">
        <title>PCAP assembly of the Caenorhabditis remanei genome.</title>
        <authorList>
            <consortium name="The Caenorhabditis remanei Sequencing Consortium"/>
            <person name="Wilson R.K."/>
        </authorList>
    </citation>
    <scope>NUCLEOTIDE SEQUENCE [LARGE SCALE GENOMIC DNA]</scope>
    <source>
        <strain evidence="2">PB4641</strain>
    </source>
</reference>
<evidence type="ECO:0000256" key="1">
    <source>
        <dbReference type="SAM" id="MobiDB-lite"/>
    </source>
</evidence>
<feature type="region of interest" description="Disordered" evidence="1">
    <location>
        <begin position="1"/>
        <end position="45"/>
    </location>
</feature>
<feature type="compositionally biased region" description="Polar residues" evidence="1">
    <location>
        <begin position="331"/>
        <end position="349"/>
    </location>
</feature>
<protein>
    <submittedName>
        <fullName evidence="2">Uncharacterized protein</fullName>
    </submittedName>
</protein>
<accession>E3LYQ0</accession>
<feature type="region of interest" description="Disordered" evidence="1">
    <location>
        <begin position="120"/>
        <end position="148"/>
    </location>
</feature>
<feature type="compositionally biased region" description="Polar residues" evidence="1">
    <location>
        <begin position="204"/>
        <end position="219"/>
    </location>
</feature>
<dbReference type="HOGENOM" id="CLU_367314_0_0_1"/>
<dbReference type="GO" id="GO:0008595">
    <property type="term" value="P:anterior/posterior axis specification, embryo"/>
    <property type="evidence" value="ECO:0007669"/>
    <property type="project" value="EnsemblMetazoa"/>
</dbReference>
<dbReference type="OMA" id="STMLIYP"/>
<proteinExistence type="predicted"/>
<feature type="region of interest" description="Disordered" evidence="1">
    <location>
        <begin position="204"/>
        <end position="225"/>
    </location>
</feature>
<dbReference type="GO" id="GO:0005938">
    <property type="term" value="C:cell cortex"/>
    <property type="evidence" value="ECO:0007669"/>
    <property type="project" value="EnsemblMetazoa"/>
</dbReference>
<dbReference type="GO" id="GO:0032154">
    <property type="term" value="C:cleavage furrow"/>
    <property type="evidence" value="ECO:0007669"/>
    <property type="project" value="EnsemblMetazoa"/>
</dbReference>
<dbReference type="GO" id="GO:0000281">
    <property type="term" value="P:mitotic cytokinesis"/>
    <property type="evidence" value="ECO:0007669"/>
    <property type="project" value="EnsemblMetazoa"/>
</dbReference>
<dbReference type="eggNOG" id="ENOG502TGSX">
    <property type="taxonomic scope" value="Eukaryota"/>
</dbReference>